<dbReference type="SUPFAM" id="SSF52980">
    <property type="entry name" value="Restriction endonuclease-like"/>
    <property type="match status" value="1"/>
</dbReference>
<feature type="domain" description="PD-(D/E)XK endonuclease-like" evidence="4">
    <location>
        <begin position="4"/>
        <end position="238"/>
    </location>
</feature>
<dbReference type="InterPro" id="IPR038726">
    <property type="entry name" value="PDDEXK_AddAB-type"/>
</dbReference>
<evidence type="ECO:0000256" key="1">
    <source>
        <dbReference type="ARBA" id="ARBA00022763"/>
    </source>
</evidence>
<evidence type="ECO:0000313" key="5">
    <source>
        <dbReference type="EMBL" id="AFY91177.1"/>
    </source>
</evidence>
<sequence length="265" mass="30460">MAYQISATKLQTYHRCPQAYQFRYELGLKTNAFFGSAVLGTALHQTLAQAYRDWYYQEPLPKIDWLLDCWGQHSDSLSPAQAEDGKQILETYYQNFIASEVAIHKPLAVEGKIQASLQVANLEFAIAGRYDRLDYLDGGLELIDYKSTKEVKLPKEDEIDLQIGLYYLALEQRYRQSLRKLSLIYLRTGEKVSFDATPEHKQLVEIVVGNIARQLRTDCEWQPKPGEQCERCTYSRYCSAVQDCPDPLPDDVRSHQPQLQLVLAL</sequence>
<dbReference type="AlphaFoldDB" id="K9U7U8"/>
<dbReference type="InterPro" id="IPR011604">
    <property type="entry name" value="PDDEXK-like_dom_sf"/>
</dbReference>
<keyword evidence="2" id="KW-0067">ATP-binding</keyword>
<dbReference type="OrthoDB" id="526734at2"/>
<proteinExistence type="predicted"/>
<keyword evidence="3" id="KW-0234">DNA repair</keyword>
<dbReference type="GO" id="GO:0004519">
    <property type="term" value="F:endonuclease activity"/>
    <property type="evidence" value="ECO:0007669"/>
    <property type="project" value="UniProtKB-KW"/>
</dbReference>
<dbReference type="KEGG" id="cthe:Chro_5838"/>
<dbReference type="HOGENOM" id="CLU_1048452_0_0_3"/>
<geneLocation type="plasmid" evidence="5 6">
    <name>pCHRO.01</name>
</geneLocation>
<organism evidence="5 6">
    <name type="scientific">Chroococcidiopsis thermalis (strain PCC 7203)</name>
    <dbReference type="NCBI Taxonomy" id="251229"/>
    <lineage>
        <taxon>Bacteria</taxon>
        <taxon>Bacillati</taxon>
        <taxon>Cyanobacteriota</taxon>
        <taxon>Cyanophyceae</taxon>
        <taxon>Chroococcidiopsidales</taxon>
        <taxon>Chroococcidiopsidaceae</taxon>
        <taxon>Chroococcidiopsis</taxon>
    </lineage>
</organism>
<keyword evidence="6" id="KW-1185">Reference proteome</keyword>
<dbReference type="Pfam" id="PF12705">
    <property type="entry name" value="PDDEXK_1"/>
    <property type="match status" value="1"/>
</dbReference>
<name>K9U7U8_CHRTP</name>
<protein>
    <submittedName>
        <fullName evidence="5">Endonuclease</fullName>
    </submittedName>
</protein>
<dbReference type="InterPro" id="IPR011335">
    <property type="entry name" value="Restrct_endonuc-II-like"/>
</dbReference>
<keyword evidence="5" id="KW-0255">Endonuclease</keyword>
<accession>K9U7U8</accession>
<dbReference type="GO" id="GO:0006281">
    <property type="term" value="P:DNA repair"/>
    <property type="evidence" value="ECO:0007669"/>
    <property type="project" value="UniProtKB-KW"/>
</dbReference>
<dbReference type="Gene3D" id="3.90.320.10">
    <property type="match status" value="1"/>
</dbReference>
<keyword evidence="2" id="KW-0547">Nucleotide-binding</keyword>
<dbReference type="PATRIC" id="fig|251229.3.peg.6826"/>
<keyword evidence="1" id="KW-0227">DNA damage</keyword>
<evidence type="ECO:0000259" key="4">
    <source>
        <dbReference type="Pfam" id="PF12705"/>
    </source>
</evidence>
<keyword evidence="5" id="KW-0378">Hydrolase</keyword>
<dbReference type="Proteomes" id="UP000010384">
    <property type="component" value="Plasmid pCHRO.01"/>
</dbReference>
<dbReference type="RefSeq" id="WP_015163114.1">
    <property type="nucleotide sequence ID" value="NC_019699.1"/>
</dbReference>
<dbReference type="EMBL" id="CP003598">
    <property type="protein sequence ID" value="AFY91177.1"/>
    <property type="molecule type" value="Genomic_DNA"/>
</dbReference>
<evidence type="ECO:0000256" key="3">
    <source>
        <dbReference type="ARBA" id="ARBA00023204"/>
    </source>
</evidence>
<dbReference type="GO" id="GO:0004386">
    <property type="term" value="F:helicase activity"/>
    <property type="evidence" value="ECO:0007669"/>
    <property type="project" value="UniProtKB-KW"/>
</dbReference>
<evidence type="ECO:0000313" key="6">
    <source>
        <dbReference type="Proteomes" id="UP000010384"/>
    </source>
</evidence>
<keyword evidence="2" id="KW-0347">Helicase</keyword>
<evidence type="ECO:0000256" key="2">
    <source>
        <dbReference type="ARBA" id="ARBA00022806"/>
    </source>
</evidence>
<keyword evidence="5" id="KW-0540">Nuclease</keyword>
<keyword evidence="5" id="KW-0614">Plasmid</keyword>
<reference evidence="5 6" key="1">
    <citation type="submission" date="2012-06" db="EMBL/GenBank/DDBJ databases">
        <title>Finished plasmid 1 of genome of Chroococcidiopsis thermalis PCC 7203.</title>
        <authorList>
            <consortium name="US DOE Joint Genome Institute"/>
            <person name="Gugger M."/>
            <person name="Coursin T."/>
            <person name="Rippka R."/>
            <person name="Tandeau De Marsac N."/>
            <person name="Huntemann M."/>
            <person name="Wei C.-L."/>
            <person name="Han J."/>
            <person name="Detter J.C."/>
            <person name="Han C."/>
            <person name="Tapia R."/>
            <person name="Davenport K."/>
            <person name="Daligault H."/>
            <person name="Erkkila T."/>
            <person name="Gu W."/>
            <person name="Munk A.C.C."/>
            <person name="Teshima H."/>
            <person name="Xu Y."/>
            <person name="Chain P."/>
            <person name="Chen A."/>
            <person name="Krypides N."/>
            <person name="Mavromatis K."/>
            <person name="Markowitz V."/>
            <person name="Szeto E."/>
            <person name="Ivanova N."/>
            <person name="Mikhailova N."/>
            <person name="Ovchinnikova G."/>
            <person name="Pagani I."/>
            <person name="Pati A."/>
            <person name="Goodwin L."/>
            <person name="Peters L."/>
            <person name="Pitluck S."/>
            <person name="Woyke T."/>
            <person name="Kerfeld C."/>
        </authorList>
    </citation>
    <scope>NUCLEOTIDE SEQUENCE [LARGE SCALE GENOMIC DNA]</scope>
    <source>
        <strain evidence="5 6">PCC 7203</strain>
        <plasmid evidence="5 6">pCHRO.01</plasmid>
    </source>
</reference>
<dbReference type="InParanoid" id="K9U7U8"/>
<gene>
    <name evidence="5" type="ORF">Chro_5838</name>
</gene>